<name>A0A6A6ZPS5_9PLEO</name>
<evidence type="ECO:0000313" key="2">
    <source>
        <dbReference type="Proteomes" id="UP000799424"/>
    </source>
</evidence>
<dbReference type="Proteomes" id="UP000799424">
    <property type="component" value="Unassembled WGS sequence"/>
</dbReference>
<gene>
    <name evidence="1" type="ORF">CC86DRAFT_423219</name>
</gene>
<proteinExistence type="predicted"/>
<keyword evidence="2" id="KW-1185">Reference proteome</keyword>
<protein>
    <submittedName>
        <fullName evidence="1">Uncharacterized protein</fullName>
    </submittedName>
</protein>
<sequence length="464" mass="52030">MYLSFGSCFLFGCCQPQVVNMRWCSDRHCLVEVVSMLCTSISTWCGMPAFWPLRTGRMRRQGLREDSHETRLLYSKRDCVAREERGVKIQLAVLPLLVFPPAASSSHRPRYALPPPYKSAQSWIDIISHQAASNYFVGVQFQPCDTGFEWLQSVVGIISDIRNNGASAFGSCEAWAVDRTLIPDLYGHVGERLEITGDLAFTLFDRHGRLTKVHKDHAVKKGSGTWGSEMDYGHLLVLAHVAIHESYRRGRLGQCLVQGFLRSVTKTLGGAVFAIALPRTLVAATRIEFYHGLWSRELQNESEIVFTKFIRAAGFRRIGLSPYFALATDSNHPCHQLPAQNDPDPGVSDTTNDTSLGELEAQIEKKRVWLMIFNEIGHRSDDFLGFPDDIVTRLATLRGFQAPTDDQRSRLKYGCTCGKCIGGFLSARMQLSVKTKAEECLDTLTDMLETIDTQKPSPRELKTT</sequence>
<dbReference type="AlphaFoldDB" id="A0A6A6ZPS5"/>
<reference evidence="1" key="1">
    <citation type="journal article" date="2020" name="Stud. Mycol.">
        <title>101 Dothideomycetes genomes: a test case for predicting lifestyles and emergence of pathogens.</title>
        <authorList>
            <person name="Haridas S."/>
            <person name="Albert R."/>
            <person name="Binder M."/>
            <person name="Bloem J."/>
            <person name="Labutti K."/>
            <person name="Salamov A."/>
            <person name="Andreopoulos B."/>
            <person name="Baker S."/>
            <person name="Barry K."/>
            <person name="Bills G."/>
            <person name="Bluhm B."/>
            <person name="Cannon C."/>
            <person name="Castanera R."/>
            <person name="Culley D."/>
            <person name="Daum C."/>
            <person name="Ezra D."/>
            <person name="Gonzalez J."/>
            <person name="Henrissat B."/>
            <person name="Kuo A."/>
            <person name="Liang C."/>
            <person name="Lipzen A."/>
            <person name="Lutzoni F."/>
            <person name="Magnuson J."/>
            <person name="Mondo S."/>
            <person name="Nolan M."/>
            <person name="Ohm R."/>
            <person name="Pangilinan J."/>
            <person name="Park H.-J."/>
            <person name="Ramirez L."/>
            <person name="Alfaro M."/>
            <person name="Sun H."/>
            <person name="Tritt A."/>
            <person name="Yoshinaga Y."/>
            <person name="Zwiers L.-H."/>
            <person name="Turgeon B."/>
            <person name="Goodwin S."/>
            <person name="Spatafora J."/>
            <person name="Crous P."/>
            <person name="Grigoriev I."/>
        </authorList>
    </citation>
    <scope>NUCLEOTIDE SEQUENCE</scope>
    <source>
        <strain evidence="1">CBS 113818</strain>
    </source>
</reference>
<dbReference type="EMBL" id="MU006233">
    <property type="protein sequence ID" value="KAF2823100.1"/>
    <property type="molecule type" value="Genomic_DNA"/>
</dbReference>
<dbReference type="OrthoDB" id="3919855at2759"/>
<accession>A0A6A6ZPS5</accession>
<evidence type="ECO:0000313" key="1">
    <source>
        <dbReference type="EMBL" id="KAF2823100.1"/>
    </source>
</evidence>
<organism evidence="1 2">
    <name type="scientific">Ophiobolus disseminans</name>
    <dbReference type="NCBI Taxonomy" id="1469910"/>
    <lineage>
        <taxon>Eukaryota</taxon>
        <taxon>Fungi</taxon>
        <taxon>Dikarya</taxon>
        <taxon>Ascomycota</taxon>
        <taxon>Pezizomycotina</taxon>
        <taxon>Dothideomycetes</taxon>
        <taxon>Pleosporomycetidae</taxon>
        <taxon>Pleosporales</taxon>
        <taxon>Pleosporineae</taxon>
        <taxon>Phaeosphaeriaceae</taxon>
        <taxon>Ophiobolus</taxon>
    </lineage>
</organism>